<name>A0ACB9NMQ2_BAUVA</name>
<evidence type="ECO:0000313" key="1">
    <source>
        <dbReference type="EMBL" id="KAI4337037.1"/>
    </source>
</evidence>
<keyword evidence="2" id="KW-1185">Reference proteome</keyword>
<comment type="caution">
    <text evidence="1">The sequence shown here is derived from an EMBL/GenBank/DDBJ whole genome shotgun (WGS) entry which is preliminary data.</text>
</comment>
<dbReference type="EMBL" id="CM039431">
    <property type="protein sequence ID" value="KAI4337037.1"/>
    <property type="molecule type" value="Genomic_DNA"/>
</dbReference>
<accession>A0ACB9NMQ2</accession>
<organism evidence="1 2">
    <name type="scientific">Bauhinia variegata</name>
    <name type="common">Purple orchid tree</name>
    <name type="synonym">Phanera variegata</name>
    <dbReference type="NCBI Taxonomy" id="167791"/>
    <lineage>
        <taxon>Eukaryota</taxon>
        <taxon>Viridiplantae</taxon>
        <taxon>Streptophyta</taxon>
        <taxon>Embryophyta</taxon>
        <taxon>Tracheophyta</taxon>
        <taxon>Spermatophyta</taxon>
        <taxon>Magnoliopsida</taxon>
        <taxon>eudicotyledons</taxon>
        <taxon>Gunneridae</taxon>
        <taxon>Pentapetalae</taxon>
        <taxon>rosids</taxon>
        <taxon>fabids</taxon>
        <taxon>Fabales</taxon>
        <taxon>Fabaceae</taxon>
        <taxon>Cercidoideae</taxon>
        <taxon>Cercideae</taxon>
        <taxon>Bauhiniinae</taxon>
        <taxon>Bauhinia</taxon>
    </lineage>
</organism>
<proteinExistence type="predicted"/>
<evidence type="ECO:0000313" key="2">
    <source>
        <dbReference type="Proteomes" id="UP000828941"/>
    </source>
</evidence>
<reference evidence="1 2" key="1">
    <citation type="journal article" date="2022" name="DNA Res.">
        <title>Chromosomal-level genome assembly of the orchid tree Bauhinia variegata (Leguminosae; Cercidoideae) supports the allotetraploid origin hypothesis of Bauhinia.</title>
        <authorList>
            <person name="Zhong Y."/>
            <person name="Chen Y."/>
            <person name="Zheng D."/>
            <person name="Pang J."/>
            <person name="Liu Y."/>
            <person name="Luo S."/>
            <person name="Meng S."/>
            <person name="Qian L."/>
            <person name="Wei D."/>
            <person name="Dai S."/>
            <person name="Zhou R."/>
        </authorList>
    </citation>
    <scope>NUCLEOTIDE SEQUENCE [LARGE SCALE GENOMIC DNA]</scope>
    <source>
        <strain evidence="1">BV-YZ2020</strain>
    </source>
</reference>
<protein>
    <submittedName>
        <fullName evidence="1">Uncharacterized protein</fullName>
    </submittedName>
</protein>
<dbReference type="Proteomes" id="UP000828941">
    <property type="component" value="Chromosome 6"/>
</dbReference>
<gene>
    <name evidence="1" type="ORF">L6164_015497</name>
</gene>
<sequence>MTTAYRTYKNGQTILDVATGRPATPFDYGAGHVVPVAALDPGLVYDASVEDYLSFFCALNYTAGQIKLAAGRNFKCDRKKTYRVEDLNYPSFAVPLKAASGKKGGSRDPVTVKYTRTLTNVGTAGTYRVSVSSQSPSVKIEVQPQLLSFRKLNEKKSYTVTFTSASRPSGTTSFAHLEWSDGKLTVGSPIAFSWT</sequence>